<dbReference type="PANTHER" id="PTHR43790:SF4">
    <property type="entry name" value="GUANOSINE IMPORT ATP-BINDING PROTEIN NUPO"/>
    <property type="match status" value="1"/>
</dbReference>
<dbReference type="EMBL" id="JAUSVO010000005">
    <property type="protein sequence ID" value="MDQ0439299.1"/>
    <property type="molecule type" value="Genomic_DNA"/>
</dbReference>
<comment type="caution">
    <text evidence="5">The sequence shown here is derived from an EMBL/GenBank/DDBJ whole genome shotgun (WGS) entry which is preliminary data.</text>
</comment>
<dbReference type="InterPro" id="IPR050107">
    <property type="entry name" value="ABC_carbohydrate_import_ATPase"/>
</dbReference>
<evidence type="ECO:0000259" key="4">
    <source>
        <dbReference type="PROSITE" id="PS50893"/>
    </source>
</evidence>
<dbReference type="PROSITE" id="PS50893">
    <property type="entry name" value="ABC_TRANSPORTER_2"/>
    <property type="match status" value="2"/>
</dbReference>
<dbReference type="PROSITE" id="PS00211">
    <property type="entry name" value="ABC_TRANSPORTER_1"/>
    <property type="match status" value="1"/>
</dbReference>
<keyword evidence="6" id="KW-1185">Reference proteome</keyword>
<keyword evidence="5" id="KW-0813">Transport</keyword>
<feature type="domain" description="ABC transporter" evidence="4">
    <location>
        <begin position="6"/>
        <end position="241"/>
    </location>
</feature>
<reference evidence="5 6" key="1">
    <citation type="submission" date="2023-07" db="EMBL/GenBank/DDBJ databases">
        <title>Genomic Encyclopedia of Type Strains, Phase IV (KMG-IV): sequencing the most valuable type-strain genomes for metagenomic binning, comparative biology and taxonomic classification.</title>
        <authorList>
            <person name="Goeker M."/>
        </authorList>
    </citation>
    <scope>NUCLEOTIDE SEQUENCE [LARGE SCALE GENOMIC DNA]</scope>
    <source>
        <strain evidence="5 6">B6-8</strain>
    </source>
</reference>
<name>A0ABU0HAF7_9HYPH</name>
<evidence type="ECO:0000256" key="2">
    <source>
        <dbReference type="ARBA" id="ARBA00022741"/>
    </source>
</evidence>
<keyword evidence="5" id="KW-0762">Sugar transport</keyword>
<evidence type="ECO:0000313" key="6">
    <source>
        <dbReference type="Proteomes" id="UP001241603"/>
    </source>
</evidence>
<organism evidence="5 6">
    <name type="scientific">Kaistia dalseonensis</name>
    <dbReference type="NCBI Taxonomy" id="410840"/>
    <lineage>
        <taxon>Bacteria</taxon>
        <taxon>Pseudomonadati</taxon>
        <taxon>Pseudomonadota</taxon>
        <taxon>Alphaproteobacteria</taxon>
        <taxon>Hyphomicrobiales</taxon>
        <taxon>Kaistiaceae</taxon>
        <taxon>Kaistia</taxon>
    </lineage>
</organism>
<dbReference type="Gene3D" id="3.40.50.300">
    <property type="entry name" value="P-loop containing nucleotide triphosphate hydrolases"/>
    <property type="match status" value="2"/>
</dbReference>
<keyword evidence="3 5" id="KW-0067">ATP-binding</keyword>
<dbReference type="InterPro" id="IPR027417">
    <property type="entry name" value="P-loop_NTPase"/>
</dbReference>
<dbReference type="PANTHER" id="PTHR43790">
    <property type="entry name" value="CARBOHYDRATE TRANSPORT ATP-BINDING PROTEIN MG119-RELATED"/>
    <property type="match status" value="1"/>
</dbReference>
<dbReference type="InterPro" id="IPR017871">
    <property type="entry name" value="ABC_transporter-like_CS"/>
</dbReference>
<keyword evidence="2" id="KW-0547">Nucleotide-binding</keyword>
<dbReference type="SMART" id="SM00382">
    <property type="entry name" value="AAA"/>
    <property type="match status" value="2"/>
</dbReference>
<feature type="domain" description="ABC transporter" evidence="4">
    <location>
        <begin position="258"/>
        <end position="502"/>
    </location>
</feature>
<protein>
    <submittedName>
        <fullName evidence="5">Simple sugar transport system ATP-binding protein</fullName>
    </submittedName>
</protein>
<evidence type="ECO:0000313" key="5">
    <source>
        <dbReference type="EMBL" id="MDQ0439299.1"/>
    </source>
</evidence>
<dbReference type="GO" id="GO:0005524">
    <property type="term" value="F:ATP binding"/>
    <property type="evidence" value="ECO:0007669"/>
    <property type="project" value="UniProtKB-KW"/>
</dbReference>
<dbReference type="CDD" id="cd03216">
    <property type="entry name" value="ABC_Carb_Monos_I"/>
    <property type="match status" value="1"/>
</dbReference>
<sequence>MATVELEAIGIVKRYGPLVANDHIDLSVLRGEVHAVMGENGAGKSTLMSILYGMQPPDEGSIILRGAEMHYRSALDAIGAGMGMVHQAFKLFNSLSVWENVVYGMEPTRAGLIDRKKAAADVAALAARYRLLVDPNAIVGKLSVGVRQRVEILKALYRDARVLILDEPTAVLTPQERDGLFDVIRNLTADDRTILFVTHKLHEVMAITDRVTVLRDGRVVERMVTKETSAREIIRAMTGRAVNLKVEKGPSQPGAVVLAARGLTVGADGGKPVVDHVDLDVRAGEIVGIAGVAGNGQTELIEALTGLRIPDSGTVTLRGKPVTALDVERHRDAGLAYIPEDRATTGTALPASAADNLAMGFQRHAPLSRSGLLDGKAITAHARDLIARFGVKIGSEKLPVKTLSGGNLQKIVVARELSHTAPLLIAEQPTRGVDVGAIEFIHGQLVAERDKGRAVLLVSAELTEIMALADRILVMFDGRILAEVPAAEATEETLGLLMAGRVAEAA</sequence>
<dbReference type="RefSeq" id="WP_266350188.1">
    <property type="nucleotide sequence ID" value="NZ_JAPKNG010000005.1"/>
</dbReference>
<dbReference type="Pfam" id="PF00005">
    <property type="entry name" value="ABC_tran"/>
    <property type="match status" value="2"/>
</dbReference>
<dbReference type="InterPro" id="IPR003439">
    <property type="entry name" value="ABC_transporter-like_ATP-bd"/>
</dbReference>
<dbReference type="InterPro" id="IPR003593">
    <property type="entry name" value="AAA+_ATPase"/>
</dbReference>
<evidence type="ECO:0000256" key="3">
    <source>
        <dbReference type="ARBA" id="ARBA00022840"/>
    </source>
</evidence>
<comment type="similarity">
    <text evidence="1">Belongs to the ABC transporter superfamily.</text>
</comment>
<gene>
    <name evidence="5" type="ORF">QO014_003700</name>
</gene>
<dbReference type="Proteomes" id="UP001241603">
    <property type="component" value="Unassembled WGS sequence"/>
</dbReference>
<evidence type="ECO:0000256" key="1">
    <source>
        <dbReference type="ARBA" id="ARBA00005417"/>
    </source>
</evidence>
<dbReference type="CDD" id="cd03215">
    <property type="entry name" value="ABC_Carb_Monos_II"/>
    <property type="match status" value="1"/>
</dbReference>
<proteinExistence type="inferred from homology"/>
<accession>A0ABU0HAF7</accession>
<dbReference type="SUPFAM" id="SSF52540">
    <property type="entry name" value="P-loop containing nucleoside triphosphate hydrolases"/>
    <property type="match status" value="2"/>
</dbReference>